<feature type="domain" description="Metallo-beta-lactamase" evidence="2">
    <location>
        <begin position="3"/>
        <end position="98"/>
    </location>
</feature>
<dbReference type="AlphaFoldDB" id="A0A382QNB6"/>
<accession>A0A382QNB6</accession>
<name>A0A382QNB6_9ZZZZ</name>
<feature type="compositionally biased region" description="Basic and acidic residues" evidence="1">
    <location>
        <begin position="122"/>
        <end position="134"/>
    </location>
</feature>
<dbReference type="Gene3D" id="3.60.15.10">
    <property type="entry name" value="Ribonuclease Z/Hydroxyacylglutathione hydrolase-like"/>
    <property type="match status" value="1"/>
</dbReference>
<reference evidence="3" key="1">
    <citation type="submission" date="2018-05" db="EMBL/GenBank/DDBJ databases">
        <authorList>
            <person name="Lanie J.A."/>
            <person name="Ng W.-L."/>
            <person name="Kazmierczak K.M."/>
            <person name="Andrzejewski T.M."/>
            <person name="Davidsen T.M."/>
            <person name="Wayne K.J."/>
            <person name="Tettelin H."/>
            <person name="Glass J.I."/>
            <person name="Rusch D."/>
            <person name="Podicherti R."/>
            <person name="Tsui H.-C.T."/>
            <person name="Winkler M.E."/>
        </authorList>
    </citation>
    <scope>NUCLEOTIDE SEQUENCE</scope>
</reference>
<dbReference type="Pfam" id="PF00753">
    <property type="entry name" value="Lactamase_B"/>
    <property type="match status" value="1"/>
</dbReference>
<evidence type="ECO:0000256" key="1">
    <source>
        <dbReference type="SAM" id="MobiDB-lite"/>
    </source>
</evidence>
<sequence length="161" mass="17849">MPGLGHVNCYALEDEKGLSLVDPGLPGHESWNALEARLKDLGTNFNHVHTAIVTHSHVDHYGGVHRLRDDYEVEVLTHSSFSSVFGTDDIMENPDAASLDLADDEDIEKLREMLSRPTPWGTKREPPSVEELRKWSGSNTGADSKSFQVPKPSLTVEDSEE</sequence>
<evidence type="ECO:0000259" key="2">
    <source>
        <dbReference type="Pfam" id="PF00753"/>
    </source>
</evidence>
<dbReference type="SUPFAM" id="SSF56281">
    <property type="entry name" value="Metallo-hydrolase/oxidoreductase"/>
    <property type="match status" value="1"/>
</dbReference>
<gene>
    <name evidence="3" type="ORF">METZ01_LOCUS339800</name>
</gene>
<dbReference type="EMBL" id="UINC01115713">
    <property type="protein sequence ID" value="SVC86946.1"/>
    <property type="molecule type" value="Genomic_DNA"/>
</dbReference>
<proteinExistence type="predicted"/>
<feature type="compositionally biased region" description="Polar residues" evidence="1">
    <location>
        <begin position="136"/>
        <end position="147"/>
    </location>
</feature>
<protein>
    <recommendedName>
        <fullName evidence="2">Metallo-beta-lactamase domain-containing protein</fullName>
    </recommendedName>
</protein>
<organism evidence="3">
    <name type="scientific">marine metagenome</name>
    <dbReference type="NCBI Taxonomy" id="408172"/>
    <lineage>
        <taxon>unclassified sequences</taxon>
        <taxon>metagenomes</taxon>
        <taxon>ecological metagenomes</taxon>
    </lineage>
</organism>
<evidence type="ECO:0000313" key="3">
    <source>
        <dbReference type="EMBL" id="SVC86946.1"/>
    </source>
</evidence>
<dbReference type="InterPro" id="IPR001279">
    <property type="entry name" value="Metallo-B-lactamas"/>
</dbReference>
<feature type="non-terminal residue" evidence="3">
    <location>
        <position position="161"/>
    </location>
</feature>
<dbReference type="InterPro" id="IPR036866">
    <property type="entry name" value="RibonucZ/Hydroxyglut_hydro"/>
</dbReference>
<feature type="region of interest" description="Disordered" evidence="1">
    <location>
        <begin position="112"/>
        <end position="161"/>
    </location>
</feature>